<keyword evidence="3" id="KW-1185">Reference proteome</keyword>
<dbReference type="Proteomes" id="UP001197093">
    <property type="component" value="Unassembled WGS sequence"/>
</dbReference>
<name>A0AAD4ETW3_9PEZI</name>
<accession>A0AAD4ETW3</accession>
<protein>
    <submittedName>
        <fullName evidence="2">Uncharacterized protein</fullName>
    </submittedName>
</protein>
<comment type="caution">
    <text evidence="2">The sequence shown here is derived from an EMBL/GenBank/DDBJ whole genome shotgun (WGS) entry which is preliminary data.</text>
</comment>
<proteinExistence type="predicted"/>
<dbReference type="AlphaFoldDB" id="A0AAD4ETW3"/>
<reference evidence="2" key="1">
    <citation type="submission" date="2023-02" db="EMBL/GenBank/DDBJ databases">
        <authorList>
            <person name="Palmer J.M."/>
        </authorList>
    </citation>
    <scope>NUCLEOTIDE SEQUENCE</scope>
    <source>
        <strain evidence="2">FW57</strain>
    </source>
</reference>
<feature type="region of interest" description="Disordered" evidence="1">
    <location>
        <begin position="92"/>
        <end position="111"/>
    </location>
</feature>
<organism evidence="2 3">
    <name type="scientific">Staphylotrichum longicolle</name>
    <dbReference type="NCBI Taxonomy" id="669026"/>
    <lineage>
        <taxon>Eukaryota</taxon>
        <taxon>Fungi</taxon>
        <taxon>Dikarya</taxon>
        <taxon>Ascomycota</taxon>
        <taxon>Pezizomycotina</taxon>
        <taxon>Sordariomycetes</taxon>
        <taxon>Sordariomycetidae</taxon>
        <taxon>Sordariales</taxon>
        <taxon>Chaetomiaceae</taxon>
        <taxon>Staphylotrichum</taxon>
    </lineage>
</organism>
<evidence type="ECO:0000256" key="1">
    <source>
        <dbReference type="SAM" id="MobiDB-lite"/>
    </source>
</evidence>
<evidence type="ECO:0000313" key="3">
    <source>
        <dbReference type="Proteomes" id="UP001197093"/>
    </source>
</evidence>
<sequence length="111" mass="12329">MNPLTDEDTISTVLRKGRPAEAYAIRQLSNMLLGDEIEPYLSAALVKLTSATEPIDNHLDFHAIKIADEKHRVDSITEIFQAQAEQEKAWAQELAQEQAQEQAEGQAQAAL</sequence>
<evidence type="ECO:0000313" key="2">
    <source>
        <dbReference type="EMBL" id="KAG7287229.1"/>
    </source>
</evidence>
<dbReference type="EMBL" id="JAHCVI010000003">
    <property type="protein sequence ID" value="KAG7287229.1"/>
    <property type="molecule type" value="Genomic_DNA"/>
</dbReference>
<gene>
    <name evidence="2" type="ORF">NEMBOFW57_006735</name>
</gene>